<sequence>MSNKRGLAMVYAGVIAALAAFMATYPRFHPASSSRALPSDAAPAPVGSGVAAVASHAAVADMAADAANPLSWARLTAAQRDALAPLAPQWDHFSAERKRKWLKIAARYPKMRTEEQQRLHQRMAEWLRMTPQQRRVARENYQLSKELSVQAREKAWSAYQQLPDELKRKLAAAEKARRPTVVSAPPSGKREIKDLGKLERSRERTDAAAAAPRAGASASTAPGGPGTSPDANPAPSASAAALTSPPAAGSQTEPEKPAQSVPWFFNDHAQ</sequence>
<proteinExistence type="predicted"/>
<feature type="compositionally biased region" description="Low complexity" evidence="1">
    <location>
        <begin position="207"/>
        <end position="250"/>
    </location>
</feature>
<dbReference type="AlphaFoldDB" id="A0A2P5K8X1"/>
<evidence type="ECO:0000313" key="2">
    <source>
        <dbReference type="EMBL" id="PPB83075.1"/>
    </source>
</evidence>
<feature type="region of interest" description="Disordered" evidence="1">
    <location>
        <begin position="171"/>
        <end position="270"/>
    </location>
</feature>
<reference evidence="2 3" key="1">
    <citation type="submission" date="2018-01" db="EMBL/GenBank/DDBJ databases">
        <title>Genomic Encyclopedia of Type Strains, Phase III (KMG-III): the genomes of soil and plant-associated and newly described type strains.</title>
        <authorList>
            <person name="Whitman W."/>
        </authorList>
    </citation>
    <scope>NUCLEOTIDE SEQUENCE [LARGE SCALE GENOMIC DNA]</scope>
    <source>
        <strain evidence="2 3">HKI456</strain>
    </source>
</reference>
<comment type="caution">
    <text evidence="2">The sequence shown here is derived from an EMBL/GenBank/DDBJ whole genome shotgun (WGS) entry which is preliminary data.</text>
</comment>
<dbReference type="Proteomes" id="UP000243096">
    <property type="component" value="Unassembled WGS sequence"/>
</dbReference>
<evidence type="ECO:0000313" key="3">
    <source>
        <dbReference type="Proteomes" id="UP000243096"/>
    </source>
</evidence>
<evidence type="ECO:0000256" key="1">
    <source>
        <dbReference type="SAM" id="MobiDB-lite"/>
    </source>
</evidence>
<gene>
    <name evidence="2" type="ORF">B0O95_11027</name>
</gene>
<dbReference type="RefSeq" id="WP_104077881.1">
    <property type="nucleotide sequence ID" value="NZ_CP062178.1"/>
</dbReference>
<dbReference type="OrthoDB" id="9796567at2"/>
<dbReference type="EMBL" id="PRDW01000010">
    <property type="protein sequence ID" value="PPB83075.1"/>
    <property type="molecule type" value="Genomic_DNA"/>
</dbReference>
<dbReference type="InterPro" id="IPR021455">
    <property type="entry name" value="DUF3106"/>
</dbReference>
<protein>
    <submittedName>
        <fullName evidence="2">Uncharacterized protein DUF3106</fullName>
    </submittedName>
</protein>
<name>A0A2P5K8X1_9BURK</name>
<dbReference type="Pfam" id="PF11304">
    <property type="entry name" value="DUF3106"/>
    <property type="match status" value="1"/>
</dbReference>
<keyword evidence="3" id="KW-1185">Reference proteome</keyword>
<organism evidence="2 3">
    <name type="scientific">Mycetohabitans endofungorum</name>
    <dbReference type="NCBI Taxonomy" id="417203"/>
    <lineage>
        <taxon>Bacteria</taxon>
        <taxon>Pseudomonadati</taxon>
        <taxon>Pseudomonadota</taxon>
        <taxon>Betaproteobacteria</taxon>
        <taxon>Burkholderiales</taxon>
        <taxon>Burkholderiaceae</taxon>
        <taxon>Mycetohabitans</taxon>
    </lineage>
</organism>
<feature type="compositionally biased region" description="Basic and acidic residues" evidence="1">
    <location>
        <begin position="188"/>
        <end position="206"/>
    </location>
</feature>
<accession>A0A2P5K8X1</accession>